<dbReference type="PANTHER" id="PTHR14003">
    <property type="entry name" value="TRANSCRIPTIONAL REPRESSOR PROTEIN YY"/>
    <property type="match status" value="1"/>
</dbReference>
<dbReference type="PANTHER" id="PTHR14003:SF19">
    <property type="entry name" value="YY2 TRANSCRIPTION FACTOR"/>
    <property type="match status" value="1"/>
</dbReference>
<name>S7W8U2_SPRLO</name>
<dbReference type="SUPFAM" id="SSF57667">
    <property type="entry name" value="beta-beta-alpha zinc fingers"/>
    <property type="match status" value="1"/>
</dbReference>
<feature type="domain" description="C2H2-type" evidence="8">
    <location>
        <begin position="223"/>
        <end position="252"/>
    </location>
</feature>
<keyword evidence="6" id="KW-0539">Nucleus</keyword>
<dbReference type="FunFam" id="3.30.160.60:FF:001102">
    <property type="entry name" value="Transcription factor IIIA"/>
    <property type="match status" value="1"/>
</dbReference>
<dbReference type="VEuPathDB" id="MicrosporidiaDB:SLOPH_1880"/>
<evidence type="ECO:0000256" key="4">
    <source>
        <dbReference type="ARBA" id="ARBA00022771"/>
    </source>
</evidence>
<dbReference type="OMA" id="MICLEDD"/>
<dbReference type="OrthoDB" id="6365676at2759"/>
<dbReference type="FunFam" id="3.30.160.60:FF:000065">
    <property type="entry name" value="B-cell CLL/lymphoma 6, member B"/>
    <property type="match status" value="1"/>
</dbReference>
<evidence type="ECO:0000313" key="9">
    <source>
        <dbReference type="EMBL" id="EPR79281.1"/>
    </source>
</evidence>
<gene>
    <name evidence="9" type="ORF">SLOPH_1880</name>
</gene>
<evidence type="ECO:0000256" key="5">
    <source>
        <dbReference type="ARBA" id="ARBA00022833"/>
    </source>
</evidence>
<dbReference type="InterPro" id="IPR036236">
    <property type="entry name" value="Znf_C2H2_sf"/>
</dbReference>
<feature type="domain" description="C2H2-type" evidence="8">
    <location>
        <begin position="253"/>
        <end position="277"/>
    </location>
</feature>
<keyword evidence="4 7" id="KW-0863">Zinc-finger</keyword>
<evidence type="ECO:0000256" key="3">
    <source>
        <dbReference type="ARBA" id="ARBA00022737"/>
    </source>
</evidence>
<dbReference type="PROSITE" id="PS50157">
    <property type="entry name" value="ZINC_FINGER_C2H2_2"/>
    <property type="match status" value="2"/>
</dbReference>
<dbReference type="GO" id="GO:0031519">
    <property type="term" value="C:PcG protein complex"/>
    <property type="evidence" value="ECO:0007669"/>
    <property type="project" value="TreeGrafter"/>
</dbReference>
<dbReference type="AlphaFoldDB" id="S7W8U2"/>
<dbReference type="GO" id="GO:0000978">
    <property type="term" value="F:RNA polymerase II cis-regulatory region sequence-specific DNA binding"/>
    <property type="evidence" value="ECO:0007669"/>
    <property type="project" value="TreeGrafter"/>
</dbReference>
<dbReference type="Proteomes" id="UP000014978">
    <property type="component" value="Unassembled WGS sequence"/>
</dbReference>
<dbReference type="PROSITE" id="PS00028">
    <property type="entry name" value="ZINC_FINGER_C2H2_1"/>
    <property type="match status" value="2"/>
</dbReference>
<keyword evidence="5" id="KW-0862">Zinc</keyword>
<dbReference type="Gene3D" id="3.30.160.60">
    <property type="entry name" value="Classic Zinc Finger"/>
    <property type="match status" value="2"/>
</dbReference>
<dbReference type="GO" id="GO:0005667">
    <property type="term" value="C:transcription regulator complex"/>
    <property type="evidence" value="ECO:0007669"/>
    <property type="project" value="TreeGrafter"/>
</dbReference>
<evidence type="ECO:0000256" key="7">
    <source>
        <dbReference type="PROSITE-ProRule" id="PRU00042"/>
    </source>
</evidence>
<keyword evidence="2" id="KW-0479">Metal-binding</keyword>
<proteinExistence type="predicted"/>
<keyword evidence="10" id="KW-1185">Reference proteome</keyword>
<evidence type="ECO:0000256" key="1">
    <source>
        <dbReference type="ARBA" id="ARBA00004123"/>
    </source>
</evidence>
<evidence type="ECO:0000256" key="6">
    <source>
        <dbReference type="ARBA" id="ARBA00023242"/>
    </source>
</evidence>
<evidence type="ECO:0000313" key="10">
    <source>
        <dbReference type="Proteomes" id="UP000014978"/>
    </source>
</evidence>
<reference evidence="10" key="1">
    <citation type="journal article" date="2013" name="PLoS Genet.">
        <title>The genome of Spraguea lophii and the basis of host-microsporidian interactions.</title>
        <authorList>
            <person name="Campbell S.E."/>
            <person name="Williams T.A."/>
            <person name="Yousuf A."/>
            <person name="Soanes D.M."/>
            <person name="Paszkiewicz K.H."/>
            <person name="Williams B.A.P."/>
        </authorList>
    </citation>
    <scope>NUCLEOTIDE SEQUENCE [LARGE SCALE GENOMIC DNA]</scope>
    <source>
        <strain evidence="10">42_110</strain>
    </source>
</reference>
<comment type="caution">
    <text evidence="9">The sequence shown here is derived from an EMBL/GenBank/DDBJ whole genome shotgun (WGS) entry which is preliminary data.</text>
</comment>
<sequence length="284" mass="33439">MVSQKPKIGKNLKEKGETVHNRNFNVFNCGIRRKRQNPGKIKKFKGKSKIDNDVDNKKQDIYSKMICLEDDIDFKLDDPDSKRNKLHYLLICIQKEKNYFLLNGNRPIHIMDDGEYHNSSDSNIVNHRRRTRPEESVLTGKKKTALDYLLEQTSKELQELKRTGGSGRYRYYSDEIDTDPFPVKKYEIDRKKALKPKILSENGYPNTNDIFFKMIIRSGKRIYPCPEHGCSKAFPSLSRVKRHYIVHTGEKPFKCINKECNKTFSRKDNMIQHYKSHCMASKRR</sequence>
<dbReference type="GO" id="GO:0008270">
    <property type="term" value="F:zinc ion binding"/>
    <property type="evidence" value="ECO:0007669"/>
    <property type="project" value="UniProtKB-KW"/>
</dbReference>
<dbReference type="GO" id="GO:0000981">
    <property type="term" value="F:DNA-binding transcription factor activity, RNA polymerase II-specific"/>
    <property type="evidence" value="ECO:0007669"/>
    <property type="project" value="TreeGrafter"/>
</dbReference>
<dbReference type="InParanoid" id="S7W8U2"/>
<accession>S7W8U2</accession>
<protein>
    <submittedName>
        <fullName evidence="9">Zinc finger C2H2 protein</fullName>
    </submittedName>
</protein>
<keyword evidence="3" id="KW-0677">Repeat</keyword>
<dbReference type="Pfam" id="PF00096">
    <property type="entry name" value="zf-C2H2"/>
    <property type="match status" value="1"/>
</dbReference>
<dbReference type="EMBL" id="ATCN01000313">
    <property type="protein sequence ID" value="EPR79281.1"/>
    <property type="molecule type" value="Genomic_DNA"/>
</dbReference>
<dbReference type="HOGENOM" id="CLU_980637_0_0_1"/>
<evidence type="ECO:0000256" key="2">
    <source>
        <dbReference type="ARBA" id="ARBA00022723"/>
    </source>
</evidence>
<evidence type="ECO:0000259" key="8">
    <source>
        <dbReference type="PROSITE" id="PS50157"/>
    </source>
</evidence>
<organism evidence="9 10">
    <name type="scientific">Spraguea lophii (strain 42_110)</name>
    <name type="common">Microsporidian parasite</name>
    <dbReference type="NCBI Taxonomy" id="1358809"/>
    <lineage>
        <taxon>Eukaryota</taxon>
        <taxon>Fungi</taxon>
        <taxon>Fungi incertae sedis</taxon>
        <taxon>Microsporidia</taxon>
        <taxon>Spragueidae</taxon>
        <taxon>Spraguea</taxon>
    </lineage>
</organism>
<dbReference type="GO" id="GO:0000785">
    <property type="term" value="C:chromatin"/>
    <property type="evidence" value="ECO:0007669"/>
    <property type="project" value="TreeGrafter"/>
</dbReference>
<dbReference type="SMART" id="SM00355">
    <property type="entry name" value="ZnF_C2H2"/>
    <property type="match status" value="2"/>
</dbReference>
<comment type="subcellular location">
    <subcellularLocation>
        <location evidence="1">Nucleus</location>
    </subcellularLocation>
</comment>
<dbReference type="InterPro" id="IPR013087">
    <property type="entry name" value="Znf_C2H2_type"/>
</dbReference>